<dbReference type="Proteomes" id="UP000014500">
    <property type="component" value="Unassembled WGS sequence"/>
</dbReference>
<evidence type="ECO:0000256" key="1">
    <source>
        <dbReference type="SAM" id="Phobius"/>
    </source>
</evidence>
<dbReference type="InterPro" id="IPR055470">
    <property type="entry name" value="DUF7042"/>
</dbReference>
<dbReference type="PhylomeDB" id="T1IZP1"/>
<evidence type="ECO:0000259" key="3">
    <source>
        <dbReference type="Pfam" id="PF23070"/>
    </source>
</evidence>
<dbReference type="eggNOG" id="ENOG502RIMI">
    <property type="taxonomic scope" value="Eukaryota"/>
</dbReference>
<dbReference type="EMBL" id="JH431721">
    <property type="status" value="NOT_ANNOTATED_CDS"/>
    <property type="molecule type" value="Genomic_DNA"/>
</dbReference>
<dbReference type="Pfam" id="PF23069">
    <property type="entry name" value="DUF7042"/>
    <property type="match status" value="2"/>
</dbReference>
<keyword evidence="1" id="KW-1133">Transmembrane helix</keyword>
<proteinExistence type="predicted"/>
<evidence type="ECO:0000259" key="2">
    <source>
        <dbReference type="Pfam" id="PF23069"/>
    </source>
</evidence>
<dbReference type="PANTHER" id="PTHR22255:SF9">
    <property type="entry name" value="LP06548P"/>
    <property type="match status" value="1"/>
</dbReference>
<reference evidence="4" key="2">
    <citation type="submission" date="2015-02" db="UniProtKB">
        <authorList>
            <consortium name="EnsemblMetazoa"/>
        </authorList>
    </citation>
    <scope>IDENTIFICATION</scope>
</reference>
<keyword evidence="1" id="KW-0472">Membrane</keyword>
<feature type="domain" description="DUF7043" evidence="3">
    <location>
        <begin position="80"/>
        <end position="192"/>
    </location>
</feature>
<dbReference type="STRING" id="126957.T1IZP1"/>
<feature type="domain" description="DUF7042" evidence="2">
    <location>
        <begin position="206"/>
        <end position="315"/>
    </location>
</feature>
<evidence type="ECO:0000313" key="4">
    <source>
        <dbReference type="EnsemblMetazoa" id="SMAR006723-PA"/>
    </source>
</evidence>
<dbReference type="EnsemblMetazoa" id="SMAR006723-RA">
    <property type="protein sequence ID" value="SMAR006723-PA"/>
    <property type="gene ID" value="SMAR006723"/>
</dbReference>
<dbReference type="AlphaFoldDB" id="T1IZP1"/>
<keyword evidence="5" id="KW-1185">Reference proteome</keyword>
<dbReference type="HOGENOM" id="CLU_024659_0_0_1"/>
<feature type="domain" description="DUF7042" evidence="2">
    <location>
        <begin position="3"/>
        <end position="72"/>
    </location>
</feature>
<feature type="transmembrane region" description="Helical" evidence="1">
    <location>
        <begin position="354"/>
        <end position="371"/>
    </location>
</feature>
<dbReference type="OMA" id="CRNGYMC"/>
<accession>T1IZP1</accession>
<reference evidence="5" key="1">
    <citation type="submission" date="2011-05" db="EMBL/GenBank/DDBJ databases">
        <authorList>
            <person name="Richards S.R."/>
            <person name="Qu J."/>
            <person name="Jiang H."/>
            <person name="Jhangiani S.N."/>
            <person name="Agravi P."/>
            <person name="Goodspeed R."/>
            <person name="Gross S."/>
            <person name="Mandapat C."/>
            <person name="Jackson L."/>
            <person name="Mathew T."/>
            <person name="Pu L."/>
            <person name="Thornton R."/>
            <person name="Saada N."/>
            <person name="Wilczek-Boney K.B."/>
            <person name="Lee S."/>
            <person name="Kovar C."/>
            <person name="Wu Y."/>
            <person name="Scherer S.E."/>
            <person name="Worley K.C."/>
            <person name="Muzny D.M."/>
            <person name="Gibbs R."/>
        </authorList>
    </citation>
    <scope>NUCLEOTIDE SEQUENCE</scope>
    <source>
        <strain evidence="5">Brora</strain>
    </source>
</reference>
<sequence>MLICLATWKEGSTRFLVGQLEHSLAISPEDTFRCFVYDELEDDSGYQVAQSSDATCIGLFLSTEGFRTMRLSRVSSAPTLCEFPKWLTATSTWWSLDSKTAYIFDLTTNATMNATDIRRLRLSTTYLHAVCTERVQTAEKTATIVVHATIGCRNGYMCLKFYGRRNNIIELQKGTLAVNPEDACLHAHFNASSAEFITLLTSNFEPNRCPYLGKYDVVGLQQKASRKDMKTRDSCKDFTSVDAGCHRHDEIEFFSSCPNTQKTHKYQCHANWEEDGINYLITTQRGSKAKFCFMYIEMENGLKFSSSRETCSRKIQPGINGYMAFNITDKSDCISHETVKSIATTTTTTTTTTFVIPFLGLYHFITLLLVFQVR</sequence>
<dbReference type="Pfam" id="PF23070">
    <property type="entry name" value="DUF7043"/>
    <property type="match status" value="1"/>
</dbReference>
<name>T1IZP1_STRMM</name>
<keyword evidence="1" id="KW-0812">Transmembrane</keyword>
<evidence type="ECO:0000313" key="5">
    <source>
        <dbReference type="Proteomes" id="UP000014500"/>
    </source>
</evidence>
<dbReference type="PANTHER" id="PTHR22255">
    <property type="entry name" value="LP06548P"/>
    <property type="match status" value="1"/>
</dbReference>
<dbReference type="GO" id="GO:0061909">
    <property type="term" value="P:autophagosome-lysosome fusion"/>
    <property type="evidence" value="ECO:0007669"/>
    <property type="project" value="TreeGrafter"/>
</dbReference>
<dbReference type="InterPro" id="IPR055471">
    <property type="entry name" value="DUF7043"/>
</dbReference>
<protein>
    <submittedName>
        <fullName evidence="4">Uncharacterized protein</fullName>
    </submittedName>
</protein>
<organism evidence="4 5">
    <name type="scientific">Strigamia maritima</name>
    <name type="common">European centipede</name>
    <name type="synonym">Geophilus maritimus</name>
    <dbReference type="NCBI Taxonomy" id="126957"/>
    <lineage>
        <taxon>Eukaryota</taxon>
        <taxon>Metazoa</taxon>
        <taxon>Ecdysozoa</taxon>
        <taxon>Arthropoda</taxon>
        <taxon>Myriapoda</taxon>
        <taxon>Chilopoda</taxon>
        <taxon>Pleurostigmophora</taxon>
        <taxon>Geophilomorpha</taxon>
        <taxon>Linotaeniidae</taxon>
        <taxon>Strigamia</taxon>
    </lineage>
</organism>